<proteinExistence type="predicted"/>
<accession>A0ABY7UAG8</accession>
<name>A0ABY7UAG8_9CORY</name>
<dbReference type="EMBL" id="CP063190">
    <property type="protein sequence ID" value="WCZ33669.1"/>
    <property type="molecule type" value="Genomic_DNA"/>
</dbReference>
<dbReference type="Proteomes" id="UP001220577">
    <property type="component" value="Chromosome"/>
</dbReference>
<dbReference type="RefSeq" id="WP_034997029.1">
    <property type="nucleotide sequence ID" value="NZ_CP063190.1"/>
</dbReference>
<evidence type="ECO:0000313" key="1">
    <source>
        <dbReference type="EMBL" id="WCZ33669.1"/>
    </source>
</evidence>
<gene>
    <name evidence="1" type="ORF">CIHUM_01110</name>
</gene>
<reference evidence="1 2" key="1">
    <citation type="submission" date="2020-10" db="EMBL/GenBank/DDBJ databases">
        <title>Complete genome sequence of Corynebacterium ihumii DSM 45751.</title>
        <authorList>
            <person name="Ruckert C."/>
            <person name="Albersmeier A."/>
            <person name="Busche T."/>
            <person name="Jaenicke S."/>
            <person name="Winkler A."/>
            <person name="Friethjonsson O.H."/>
            <person name="Hreggviethsson G.O."/>
            <person name="Lambert C."/>
            <person name="Badcock D."/>
            <person name="Bernaerts K."/>
            <person name="Anne J."/>
            <person name="Economou A."/>
            <person name="Kalinowski J."/>
        </authorList>
    </citation>
    <scope>NUCLEOTIDE SEQUENCE [LARGE SCALE GENOMIC DNA]</scope>
    <source>
        <strain evidence="1 2">DSM 45751</strain>
    </source>
</reference>
<organism evidence="1 2">
    <name type="scientific">Corynebacterium ihumii</name>
    <dbReference type="NCBI Taxonomy" id="1232427"/>
    <lineage>
        <taxon>Bacteria</taxon>
        <taxon>Bacillati</taxon>
        <taxon>Actinomycetota</taxon>
        <taxon>Actinomycetes</taxon>
        <taxon>Mycobacteriales</taxon>
        <taxon>Corynebacteriaceae</taxon>
        <taxon>Corynebacterium</taxon>
    </lineage>
</organism>
<evidence type="ECO:0000313" key="2">
    <source>
        <dbReference type="Proteomes" id="UP001220577"/>
    </source>
</evidence>
<sequence>MTTPNIDVDLGALPELRSYAATSSSAGVFLTGGSIYTQLPEGVSMITATIQEGGGTVYLAKEPSYRDRYVTRAAEAGVPVSLSNVAVAKGESRYLNIAADKEGVDVGVTIITWPLTT</sequence>
<protein>
    <submittedName>
        <fullName evidence="1">Uncharacterized protein</fullName>
    </submittedName>
</protein>
<keyword evidence="2" id="KW-1185">Reference proteome</keyword>